<accession>A0A0B2USI5</accession>
<keyword evidence="2" id="KW-1185">Reference proteome</keyword>
<dbReference type="EMBL" id="JPKZ01018087">
    <property type="protein sequence ID" value="KHN71860.1"/>
    <property type="molecule type" value="Genomic_DNA"/>
</dbReference>
<evidence type="ECO:0000313" key="1">
    <source>
        <dbReference type="EMBL" id="KHN71860.1"/>
    </source>
</evidence>
<dbReference type="AlphaFoldDB" id="A0A0B2USI5"/>
<reference evidence="1 2" key="1">
    <citation type="submission" date="2014-11" db="EMBL/GenBank/DDBJ databases">
        <title>Genetic blueprint of the zoonotic pathogen Toxocara canis.</title>
        <authorList>
            <person name="Zhu X.-Q."/>
            <person name="Korhonen P.K."/>
            <person name="Cai H."/>
            <person name="Young N.D."/>
            <person name="Nejsum P."/>
            <person name="von Samson-Himmelstjerna G."/>
            <person name="Boag P.R."/>
            <person name="Tan P."/>
            <person name="Li Q."/>
            <person name="Min J."/>
            <person name="Yang Y."/>
            <person name="Wang X."/>
            <person name="Fang X."/>
            <person name="Hall R.S."/>
            <person name="Hofmann A."/>
            <person name="Sternberg P.W."/>
            <person name="Jex A.R."/>
            <person name="Gasser R.B."/>
        </authorList>
    </citation>
    <scope>NUCLEOTIDE SEQUENCE [LARGE SCALE GENOMIC DNA]</scope>
    <source>
        <strain evidence="1">PN_DK_2014</strain>
    </source>
</reference>
<protein>
    <submittedName>
        <fullName evidence="1">Uncharacterized protein</fullName>
    </submittedName>
</protein>
<sequence>MTAVVFETPTGVQKTILMMTMPWEPPIYYLLQFFQLTSVIHRNRLSTGFCIPFSESDRVDAQSALHNGEIVACAPAAIIRCQVRTVRVGKSNNFQTNPASCYYIRL</sequence>
<comment type="caution">
    <text evidence="1">The sequence shown here is derived from an EMBL/GenBank/DDBJ whole genome shotgun (WGS) entry which is preliminary data.</text>
</comment>
<dbReference type="Proteomes" id="UP000031036">
    <property type="component" value="Unassembled WGS sequence"/>
</dbReference>
<organism evidence="1 2">
    <name type="scientific">Toxocara canis</name>
    <name type="common">Canine roundworm</name>
    <dbReference type="NCBI Taxonomy" id="6265"/>
    <lineage>
        <taxon>Eukaryota</taxon>
        <taxon>Metazoa</taxon>
        <taxon>Ecdysozoa</taxon>
        <taxon>Nematoda</taxon>
        <taxon>Chromadorea</taxon>
        <taxon>Rhabditida</taxon>
        <taxon>Spirurina</taxon>
        <taxon>Ascaridomorpha</taxon>
        <taxon>Ascaridoidea</taxon>
        <taxon>Toxocaridae</taxon>
        <taxon>Toxocara</taxon>
    </lineage>
</organism>
<evidence type="ECO:0000313" key="2">
    <source>
        <dbReference type="Proteomes" id="UP000031036"/>
    </source>
</evidence>
<gene>
    <name evidence="1" type="ORF">Tcan_02036</name>
</gene>
<name>A0A0B2USI5_TOXCA</name>
<proteinExistence type="predicted"/>